<proteinExistence type="predicted"/>
<dbReference type="EMBL" id="CAJOBA010041000">
    <property type="protein sequence ID" value="CAF4105100.1"/>
    <property type="molecule type" value="Genomic_DNA"/>
</dbReference>
<keyword evidence="1" id="KW-0175">Coiled coil</keyword>
<dbReference type="AlphaFoldDB" id="A0A8S2QL61"/>
<dbReference type="Proteomes" id="UP000677228">
    <property type="component" value="Unassembled WGS sequence"/>
</dbReference>
<feature type="transmembrane region" description="Helical" evidence="2">
    <location>
        <begin position="52"/>
        <end position="76"/>
    </location>
</feature>
<evidence type="ECO:0000256" key="2">
    <source>
        <dbReference type="SAM" id="Phobius"/>
    </source>
</evidence>
<accession>A0A8S2QL61</accession>
<evidence type="ECO:0000313" key="5">
    <source>
        <dbReference type="Proteomes" id="UP000682733"/>
    </source>
</evidence>
<evidence type="ECO:0000313" key="4">
    <source>
        <dbReference type="EMBL" id="CAF4105100.1"/>
    </source>
</evidence>
<feature type="coiled-coil region" evidence="1">
    <location>
        <begin position="183"/>
        <end position="217"/>
    </location>
</feature>
<name>A0A8S2QL61_9BILA</name>
<feature type="transmembrane region" description="Helical" evidence="2">
    <location>
        <begin position="279"/>
        <end position="301"/>
    </location>
</feature>
<keyword evidence="2" id="KW-0472">Membrane</keyword>
<evidence type="ECO:0000313" key="3">
    <source>
        <dbReference type="EMBL" id="CAF1299123.1"/>
    </source>
</evidence>
<dbReference type="Proteomes" id="UP000682733">
    <property type="component" value="Unassembled WGS sequence"/>
</dbReference>
<organism evidence="4 5">
    <name type="scientific">Didymodactylos carnosus</name>
    <dbReference type="NCBI Taxonomy" id="1234261"/>
    <lineage>
        <taxon>Eukaryota</taxon>
        <taxon>Metazoa</taxon>
        <taxon>Spiralia</taxon>
        <taxon>Gnathifera</taxon>
        <taxon>Rotifera</taxon>
        <taxon>Eurotatoria</taxon>
        <taxon>Bdelloidea</taxon>
        <taxon>Philodinida</taxon>
        <taxon>Philodinidae</taxon>
        <taxon>Didymodactylos</taxon>
    </lineage>
</organism>
<keyword evidence="2" id="KW-1133">Transmembrane helix</keyword>
<feature type="transmembrane region" description="Helical" evidence="2">
    <location>
        <begin position="250"/>
        <end position="273"/>
    </location>
</feature>
<protein>
    <submittedName>
        <fullName evidence="4">Uncharacterized protein</fullName>
    </submittedName>
</protein>
<dbReference type="EMBL" id="CAJNOK010019420">
    <property type="protein sequence ID" value="CAF1299123.1"/>
    <property type="molecule type" value="Genomic_DNA"/>
</dbReference>
<gene>
    <name evidence="3" type="ORF">OVA965_LOCUS28447</name>
    <name evidence="4" type="ORF">TMI583_LOCUS29203</name>
</gene>
<feature type="transmembrane region" description="Helical" evidence="2">
    <location>
        <begin position="12"/>
        <end position="40"/>
    </location>
</feature>
<reference evidence="4" key="1">
    <citation type="submission" date="2021-02" db="EMBL/GenBank/DDBJ databases">
        <authorList>
            <person name="Nowell W R."/>
        </authorList>
    </citation>
    <scope>NUCLEOTIDE SEQUENCE</scope>
</reference>
<sequence>MSGKMLHGCVSLIKGFYLIIFVICSAIIAGPILCATHFTIKINTGSASVSGYHLNSGFTSCGILISLTAGLVDVVIYSMSFHSSLQAAISYANNQPVGAQEFYNRTNADIAEYHKELVRLVALEKNLLNPLSDVALLSYEVQDSVKDIHDLFKLFMEHNDSADMDSKLKQSAGIKLNNFLEKQKKNKEEVDAIKQDIDSLNNELKSANDRLSVTNSNTRKIKQPLPMKTSAFYFIDASTSNLRQLSQCHLFVLTVSFMIFIHLTGMSILQYLGLKDTKWIPSLMMMALLIIGQSMALLFYTQITHAFKPMSPLYLYAIVFISRSIMGIKHYMEHVN</sequence>
<keyword evidence="2" id="KW-0812">Transmembrane</keyword>
<evidence type="ECO:0000256" key="1">
    <source>
        <dbReference type="SAM" id="Coils"/>
    </source>
</evidence>
<comment type="caution">
    <text evidence="4">The sequence shown here is derived from an EMBL/GenBank/DDBJ whole genome shotgun (WGS) entry which is preliminary data.</text>
</comment>